<evidence type="ECO:0000313" key="1">
    <source>
        <dbReference type="EMBL" id="KAK3548894.1"/>
    </source>
</evidence>
<comment type="caution">
    <text evidence="1">The sequence shown here is derived from an EMBL/GenBank/DDBJ whole genome shotgun (WGS) entry which is preliminary data.</text>
</comment>
<accession>A0AAE0RAJ4</accession>
<sequence length="210" mass="23954">MNNRPLEFFVPGNSEGYLDLNNTFLHLAIHTHSVLPLNVFSTLGKTLWKDNCALDYSTKTYGCHCSTFDQIGHNHSDIFFQDKFLLNGIDLRIKMIHNKDEFCLREGNANLVLKILDISPVVKLCKNTILLTSGKTWSCARATYSQHQVSLQKSVHEEFQPSCEESHLLTRVFSSGCYLKPLSLESKTMKPSVIHTIKTLLILIKWILEN</sequence>
<dbReference type="AlphaFoldDB" id="A0AAE0RAJ4"/>
<proteinExistence type="predicted"/>
<evidence type="ECO:0000313" key="2">
    <source>
        <dbReference type="Proteomes" id="UP001274896"/>
    </source>
</evidence>
<name>A0AAE0RAJ4_9TELE</name>
<organism evidence="1 2">
    <name type="scientific">Hemibagrus guttatus</name>
    <dbReference type="NCBI Taxonomy" id="175788"/>
    <lineage>
        <taxon>Eukaryota</taxon>
        <taxon>Metazoa</taxon>
        <taxon>Chordata</taxon>
        <taxon>Craniata</taxon>
        <taxon>Vertebrata</taxon>
        <taxon>Euteleostomi</taxon>
        <taxon>Actinopterygii</taxon>
        <taxon>Neopterygii</taxon>
        <taxon>Teleostei</taxon>
        <taxon>Ostariophysi</taxon>
        <taxon>Siluriformes</taxon>
        <taxon>Bagridae</taxon>
        <taxon>Hemibagrus</taxon>
    </lineage>
</organism>
<protein>
    <submittedName>
        <fullName evidence="1">Uncharacterized protein</fullName>
    </submittedName>
</protein>
<dbReference type="EMBL" id="JAUCMX010000004">
    <property type="protein sequence ID" value="KAK3548894.1"/>
    <property type="molecule type" value="Genomic_DNA"/>
</dbReference>
<gene>
    <name evidence="1" type="ORF">QTP70_021247</name>
</gene>
<dbReference type="Proteomes" id="UP001274896">
    <property type="component" value="Unassembled WGS sequence"/>
</dbReference>
<keyword evidence="2" id="KW-1185">Reference proteome</keyword>
<reference evidence="1" key="1">
    <citation type="submission" date="2023-06" db="EMBL/GenBank/DDBJ databases">
        <title>Male Hemibagrus guttatus genome.</title>
        <authorList>
            <person name="Bian C."/>
        </authorList>
    </citation>
    <scope>NUCLEOTIDE SEQUENCE</scope>
    <source>
        <strain evidence="1">Male_cb2023</strain>
        <tissue evidence="1">Muscle</tissue>
    </source>
</reference>